<proteinExistence type="predicted"/>
<comment type="caution">
    <text evidence="1">The sequence shown here is derived from an EMBL/GenBank/DDBJ whole genome shotgun (WGS) entry which is preliminary data.</text>
</comment>
<sequence>MHVNVLTVSSKGKTRVRKIWKDDKTKKFSFGRIFTDPKGLCLEVKKPFLQQFFCFFRKILGLGCIRIEMNRKAVKPGKKVILEPGENRLVYKIVKSGNTIVKERNVINVTF</sequence>
<accession>A0A7X9E6B2</accession>
<evidence type="ECO:0000313" key="2">
    <source>
        <dbReference type="Proteomes" id="UP000590542"/>
    </source>
</evidence>
<dbReference type="AlphaFoldDB" id="A0A7X9E6B2"/>
<dbReference type="Proteomes" id="UP000590542">
    <property type="component" value="Unassembled WGS sequence"/>
</dbReference>
<protein>
    <submittedName>
        <fullName evidence="1">Uncharacterized protein</fullName>
    </submittedName>
</protein>
<evidence type="ECO:0000313" key="1">
    <source>
        <dbReference type="EMBL" id="NMB91279.1"/>
    </source>
</evidence>
<name>A0A7X9E6B2_UNCKA</name>
<gene>
    <name evidence="1" type="ORF">GYA37_00345</name>
</gene>
<organism evidence="1 2">
    <name type="scientific">candidate division WWE3 bacterium</name>
    <dbReference type="NCBI Taxonomy" id="2053526"/>
    <lineage>
        <taxon>Bacteria</taxon>
        <taxon>Katanobacteria</taxon>
    </lineage>
</organism>
<dbReference type="EMBL" id="JAAZNV010000005">
    <property type="protein sequence ID" value="NMB91279.1"/>
    <property type="molecule type" value="Genomic_DNA"/>
</dbReference>
<reference evidence="1 2" key="1">
    <citation type="journal article" date="2020" name="Biotechnol. Biofuels">
        <title>New insights from the biogas microbiome by comprehensive genome-resolved metagenomics of nearly 1600 species originating from multiple anaerobic digesters.</title>
        <authorList>
            <person name="Campanaro S."/>
            <person name="Treu L."/>
            <person name="Rodriguez-R L.M."/>
            <person name="Kovalovszki A."/>
            <person name="Ziels R.M."/>
            <person name="Maus I."/>
            <person name="Zhu X."/>
            <person name="Kougias P.G."/>
            <person name="Basile A."/>
            <person name="Luo G."/>
            <person name="Schluter A."/>
            <person name="Konstantinidis K.T."/>
            <person name="Angelidaki I."/>
        </authorList>
    </citation>
    <scope>NUCLEOTIDE SEQUENCE [LARGE SCALE GENOMIC DNA]</scope>
    <source>
        <strain evidence="1">AS27yjCOA_202</strain>
    </source>
</reference>